<sequence>MSGVNRDLLLKIILLRRIRRRLKRQPRTEYIRSIFENRAVQGESHLANELRSDPEYRRRYFRMNVESYDEIYNHIESGIKSCNNHRRPITAHEKLAITLRYLGTGSSQIALSFA</sequence>
<dbReference type="OMA" id="IRPINIC"/>
<gene>
    <name evidence="1" type="ORF">Fcan01_08683</name>
</gene>
<dbReference type="Proteomes" id="UP000198287">
    <property type="component" value="Unassembled WGS sequence"/>
</dbReference>
<organism evidence="1 2">
    <name type="scientific">Folsomia candida</name>
    <name type="common">Springtail</name>
    <dbReference type="NCBI Taxonomy" id="158441"/>
    <lineage>
        <taxon>Eukaryota</taxon>
        <taxon>Metazoa</taxon>
        <taxon>Ecdysozoa</taxon>
        <taxon>Arthropoda</taxon>
        <taxon>Hexapoda</taxon>
        <taxon>Collembola</taxon>
        <taxon>Entomobryomorpha</taxon>
        <taxon>Isotomoidea</taxon>
        <taxon>Isotomidae</taxon>
        <taxon>Proisotominae</taxon>
        <taxon>Folsomia</taxon>
    </lineage>
</organism>
<evidence type="ECO:0000313" key="2">
    <source>
        <dbReference type="Proteomes" id="UP000198287"/>
    </source>
</evidence>
<proteinExistence type="predicted"/>
<evidence type="ECO:0000313" key="1">
    <source>
        <dbReference type="EMBL" id="OXA55233.1"/>
    </source>
</evidence>
<reference evidence="1 2" key="1">
    <citation type="submission" date="2015-12" db="EMBL/GenBank/DDBJ databases">
        <title>The genome of Folsomia candida.</title>
        <authorList>
            <person name="Faddeeva A."/>
            <person name="Derks M.F."/>
            <person name="Anvar Y."/>
            <person name="Smit S."/>
            <person name="Van Straalen N."/>
            <person name="Roelofs D."/>
        </authorList>
    </citation>
    <scope>NUCLEOTIDE SEQUENCE [LARGE SCALE GENOMIC DNA]</scope>
    <source>
        <strain evidence="1 2">VU population</strain>
        <tissue evidence="1">Whole body</tissue>
    </source>
</reference>
<protein>
    <submittedName>
        <fullName evidence="1">Uncharacterized protein</fullName>
    </submittedName>
</protein>
<accession>A0A226ECD5</accession>
<name>A0A226ECD5_FOLCA</name>
<keyword evidence="2" id="KW-1185">Reference proteome</keyword>
<comment type="caution">
    <text evidence="1">The sequence shown here is derived from an EMBL/GenBank/DDBJ whole genome shotgun (WGS) entry which is preliminary data.</text>
</comment>
<dbReference type="EMBL" id="LNIX01000004">
    <property type="protein sequence ID" value="OXA55233.1"/>
    <property type="molecule type" value="Genomic_DNA"/>
</dbReference>
<dbReference type="AlphaFoldDB" id="A0A226ECD5"/>